<dbReference type="AlphaFoldDB" id="A0A4Z0GMC6"/>
<accession>A0A4Z0GMC6</accession>
<dbReference type="EMBL" id="SRID01000276">
    <property type="protein sequence ID" value="TGA97312.1"/>
    <property type="molecule type" value="Genomic_DNA"/>
</dbReference>
<evidence type="ECO:0000313" key="5">
    <source>
        <dbReference type="Proteomes" id="UP000297948"/>
    </source>
</evidence>
<gene>
    <name evidence="4" type="ORF">E4099_23615</name>
</gene>
<dbReference type="Gene3D" id="3.90.550.10">
    <property type="entry name" value="Spore Coat Polysaccharide Biosynthesis Protein SpsA, Chain A"/>
    <property type="match status" value="1"/>
</dbReference>
<feature type="region of interest" description="Disordered" evidence="2">
    <location>
        <begin position="334"/>
        <end position="355"/>
    </location>
</feature>
<evidence type="ECO:0000256" key="2">
    <source>
        <dbReference type="SAM" id="MobiDB-lite"/>
    </source>
</evidence>
<dbReference type="InterPro" id="IPR029044">
    <property type="entry name" value="Nucleotide-diphossugar_trans"/>
</dbReference>
<dbReference type="RefSeq" id="WP_135341129.1">
    <property type="nucleotide sequence ID" value="NZ_JBHLTX010000013.1"/>
</dbReference>
<dbReference type="InterPro" id="IPR001173">
    <property type="entry name" value="Glyco_trans_2-like"/>
</dbReference>
<reference evidence="4 5" key="1">
    <citation type="submission" date="2019-03" db="EMBL/GenBank/DDBJ databases">
        <authorList>
            <person name="Gonzalez-Pimentel J.L."/>
        </authorList>
    </citation>
    <scope>NUCLEOTIDE SEQUENCE [LARGE SCALE GENOMIC DNA]</scope>
    <source>
        <strain evidence="4 5">JCM 31289</strain>
    </source>
</reference>
<evidence type="ECO:0000313" key="4">
    <source>
        <dbReference type="EMBL" id="TGA97312.1"/>
    </source>
</evidence>
<comment type="caution">
    <text evidence="4">The sequence shown here is derived from an EMBL/GenBank/DDBJ whole genome shotgun (WGS) entry which is preliminary data.</text>
</comment>
<evidence type="ECO:0000259" key="3">
    <source>
        <dbReference type="Pfam" id="PF00535"/>
    </source>
</evidence>
<keyword evidence="1" id="KW-1015">Disulfide bond</keyword>
<keyword evidence="5" id="KW-1185">Reference proteome</keyword>
<dbReference type="PANTHER" id="PTHR11675:SF126">
    <property type="entry name" value="RICIN B LECTIN DOMAIN-CONTAINING PROTEIN"/>
    <property type="match status" value="1"/>
</dbReference>
<proteinExistence type="predicted"/>
<dbReference type="Proteomes" id="UP000297948">
    <property type="component" value="Unassembled WGS sequence"/>
</dbReference>
<sequence>MHTSLVISAYNEGPALFRTVRSCIQVLDDLYAEIVVVDDASDDDSVAEVERSLPVVRTVHSARRRGASPTKAMGAEAARGDVLVFLDGHTKPEPGSLRRLVEDVARTDGQAVVTPRLLNLDAERWTNDPLQAGHGYRLDLDTLDCGWLDLSDMAAVTVGRRRLYESPSLIGCAFAIGRRLYEKLWGMDRDMLFWGVEDLDFGLKCWLMGHRILHDPEATIGHRFRESFDNYDVPPEHFLANQLRMARKNYTEGTWRQWLEAAAQRHPQVSEDVPESLWARAWLTFDRAKASAEQERAYLHGSRSRDEFWYARRFGLDWPYVSEFPTRALFLERSITPSGGPRPSGGPHPTGGPTPTPALALLRPTAGQTFAITGNAQMPTVVAEARVTGVTPDPTPATDFHWTVQISFDASVCRHGPHRTINPPAITQTTHGTPLTIAFPQVRGGSLVIQVQATVGGHLLTARSKQLSIVGTNPPAATLHAALPHDVLRRIARHESGCRQFDAQADGGTSGCPLFSADNAGGVGVMQLTSPAPTDDQVWSWRANVTAGIGQFAGKLARARGYPAQVQATHSFQALVTAFNAARTAHGLPPVRVTVPAFTSSGFAVAPAQLGQLELDAIRGFNGWAGHDAFGLPLHEFRVVLDAGGGLVVDVPAGSNQGTTRWERVPATARPAGGGDPGYVDHVLAVAAGPC</sequence>
<evidence type="ECO:0000256" key="1">
    <source>
        <dbReference type="ARBA" id="ARBA00023157"/>
    </source>
</evidence>
<name>A0A4Z0GMC6_9ACTN</name>
<protein>
    <submittedName>
        <fullName evidence="4">Glycosyltransferase</fullName>
    </submittedName>
</protein>
<organism evidence="4 5">
    <name type="scientific">Streptomyces palmae</name>
    <dbReference type="NCBI Taxonomy" id="1701085"/>
    <lineage>
        <taxon>Bacteria</taxon>
        <taxon>Bacillati</taxon>
        <taxon>Actinomycetota</taxon>
        <taxon>Actinomycetes</taxon>
        <taxon>Kitasatosporales</taxon>
        <taxon>Streptomycetaceae</taxon>
        <taxon>Streptomyces</taxon>
    </lineage>
</organism>
<feature type="compositionally biased region" description="Low complexity" evidence="2">
    <location>
        <begin position="334"/>
        <end position="343"/>
    </location>
</feature>
<feature type="compositionally biased region" description="Pro residues" evidence="2">
    <location>
        <begin position="344"/>
        <end position="355"/>
    </location>
</feature>
<dbReference type="GO" id="GO:0006493">
    <property type="term" value="P:protein O-linked glycosylation"/>
    <property type="evidence" value="ECO:0007669"/>
    <property type="project" value="TreeGrafter"/>
</dbReference>
<dbReference type="GO" id="GO:0004653">
    <property type="term" value="F:polypeptide N-acetylgalactosaminyltransferase activity"/>
    <property type="evidence" value="ECO:0007669"/>
    <property type="project" value="TreeGrafter"/>
</dbReference>
<dbReference type="PANTHER" id="PTHR11675">
    <property type="entry name" value="N-ACETYLGALACTOSAMINYLTRANSFERASE"/>
    <property type="match status" value="1"/>
</dbReference>
<feature type="domain" description="Glycosyltransferase 2-like" evidence="3">
    <location>
        <begin position="4"/>
        <end position="183"/>
    </location>
</feature>
<dbReference type="SUPFAM" id="SSF53448">
    <property type="entry name" value="Nucleotide-diphospho-sugar transferases"/>
    <property type="match status" value="1"/>
</dbReference>
<dbReference type="OrthoDB" id="9771846at2"/>
<dbReference type="Pfam" id="PF00535">
    <property type="entry name" value="Glycos_transf_2"/>
    <property type="match status" value="1"/>
</dbReference>
<keyword evidence="4" id="KW-0808">Transferase</keyword>